<sequence>METLQRVTLFCLSFNFFGYQRELHCLKQRCSLFRRTTYISSLLERIEVCMVTAPWWIHIQTSPEEQKTIGPTLPEFPSSPQLSFWWSYCEVSSLTAEGRILDYAILLAKTRVDKHVVLITSDAARKVKAMAEGIIWETAPEFLASLLNPLSDRFMWAKCTARGRTWSGTYDEVFQQPSKRKQHSGGAARGLKLIPLHNSLFGKQMTCSKQVNQQPYKVKNCPLQF</sequence>
<evidence type="ECO:0000313" key="2">
    <source>
        <dbReference type="Proteomes" id="UP001057402"/>
    </source>
</evidence>
<comment type="caution">
    <text evidence="1">The sequence shown here is derived from an EMBL/GenBank/DDBJ whole genome shotgun (WGS) entry which is preliminary data.</text>
</comment>
<organism evidence="1 2">
    <name type="scientific">Melastoma candidum</name>
    <dbReference type="NCBI Taxonomy" id="119954"/>
    <lineage>
        <taxon>Eukaryota</taxon>
        <taxon>Viridiplantae</taxon>
        <taxon>Streptophyta</taxon>
        <taxon>Embryophyta</taxon>
        <taxon>Tracheophyta</taxon>
        <taxon>Spermatophyta</taxon>
        <taxon>Magnoliopsida</taxon>
        <taxon>eudicotyledons</taxon>
        <taxon>Gunneridae</taxon>
        <taxon>Pentapetalae</taxon>
        <taxon>rosids</taxon>
        <taxon>malvids</taxon>
        <taxon>Myrtales</taxon>
        <taxon>Melastomataceae</taxon>
        <taxon>Melastomatoideae</taxon>
        <taxon>Melastomateae</taxon>
        <taxon>Melastoma</taxon>
    </lineage>
</organism>
<protein>
    <submittedName>
        <fullName evidence="1">Uncharacterized protein</fullName>
    </submittedName>
</protein>
<dbReference type="EMBL" id="CM042889">
    <property type="protein sequence ID" value="KAI4320183.1"/>
    <property type="molecule type" value="Genomic_DNA"/>
</dbReference>
<dbReference type="Proteomes" id="UP001057402">
    <property type="component" value="Chromosome 10"/>
</dbReference>
<proteinExistence type="predicted"/>
<gene>
    <name evidence="1" type="ORF">MLD38_033690</name>
</gene>
<evidence type="ECO:0000313" key="1">
    <source>
        <dbReference type="EMBL" id="KAI4320183.1"/>
    </source>
</evidence>
<keyword evidence="2" id="KW-1185">Reference proteome</keyword>
<accession>A0ACB9M824</accession>
<reference evidence="2" key="1">
    <citation type="journal article" date="2023" name="Front. Plant Sci.">
        <title>Chromosomal-level genome assembly of Melastoma candidum provides insights into trichome evolution.</title>
        <authorList>
            <person name="Zhong Y."/>
            <person name="Wu W."/>
            <person name="Sun C."/>
            <person name="Zou P."/>
            <person name="Liu Y."/>
            <person name="Dai S."/>
            <person name="Zhou R."/>
        </authorList>
    </citation>
    <scope>NUCLEOTIDE SEQUENCE [LARGE SCALE GENOMIC DNA]</scope>
</reference>
<name>A0ACB9M824_9MYRT</name>